<protein>
    <submittedName>
        <fullName evidence="1">Uncharacterized protein</fullName>
    </submittedName>
</protein>
<gene>
    <name evidence="1" type="ORF">AAFF_G00149970</name>
</gene>
<organism evidence="1 2">
    <name type="scientific">Aldrovandia affinis</name>
    <dbReference type="NCBI Taxonomy" id="143900"/>
    <lineage>
        <taxon>Eukaryota</taxon>
        <taxon>Metazoa</taxon>
        <taxon>Chordata</taxon>
        <taxon>Craniata</taxon>
        <taxon>Vertebrata</taxon>
        <taxon>Euteleostomi</taxon>
        <taxon>Actinopterygii</taxon>
        <taxon>Neopterygii</taxon>
        <taxon>Teleostei</taxon>
        <taxon>Notacanthiformes</taxon>
        <taxon>Halosauridae</taxon>
        <taxon>Aldrovandia</taxon>
    </lineage>
</organism>
<evidence type="ECO:0000313" key="1">
    <source>
        <dbReference type="EMBL" id="KAJ8387848.1"/>
    </source>
</evidence>
<evidence type="ECO:0000313" key="2">
    <source>
        <dbReference type="Proteomes" id="UP001221898"/>
    </source>
</evidence>
<dbReference type="AlphaFoldDB" id="A0AAD7RP38"/>
<dbReference type="EMBL" id="JAINUG010000205">
    <property type="protein sequence ID" value="KAJ8387848.1"/>
    <property type="molecule type" value="Genomic_DNA"/>
</dbReference>
<reference evidence="1" key="1">
    <citation type="journal article" date="2023" name="Science">
        <title>Genome structures resolve the early diversification of teleost fishes.</title>
        <authorList>
            <person name="Parey E."/>
            <person name="Louis A."/>
            <person name="Montfort J."/>
            <person name="Bouchez O."/>
            <person name="Roques C."/>
            <person name="Iampietro C."/>
            <person name="Lluch J."/>
            <person name="Castinel A."/>
            <person name="Donnadieu C."/>
            <person name="Desvignes T."/>
            <person name="Floi Bucao C."/>
            <person name="Jouanno E."/>
            <person name="Wen M."/>
            <person name="Mejri S."/>
            <person name="Dirks R."/>
            <person name="Jansen H."/>
            <person name="Henkel C."/>
            <person name="Chen W.J."/>
            <person name="Zahm M."/>
            <person name="Cabau C."/>
            <person name="Klopp C."/>
            <person name="Thompson A.W."/>
            <person name="Robinson-Rechavi M."/>
            <person name="Braasch I."/>
            <person name="Lecointre G."/>
            <person name="Bobe J."/>
            <person name="Postlethwait J.H."/>
            <person name="Berthelot C."/>
            <person name="Roest Crollius H."/>
            <person name="Guiguen Y."/>
        </authorList>
    </citation>
    <scope>NUCLEOTIDE SEQUENCE</scope>
    <source>
        <strain evidence="1">NC1722</strain>
    </source>
</reference>
<sequence>MNLICTSTRASLHTSTISSLLFLNLVGPPLAKFNPVPYVRSWVAKGHRTATDLRSKTRNREEEENLDMAVMWGVLDH</sequence>
<comment type="caution">
    <text evidence="1">The sequence shown here is derived from an EMBL/GenBank/DDBJ whole genome shotgun (WGS) entry which is preliminary data.</text>
</comment>
<name>A0AAD7RP38_9TELE</name>
<keyword evidence="2" id="KW-1185">Reference proteome</keyword>
<proteinExistence type="predicted"/>
<dbReference type="Proteomes" id="UP001221898">
    <property type="component" value="Unassembled WGS sequence"/>
</dbReference>
<accession>A0AAD7RP38</accession>